<keyword evidence="1" id="KW-0472">Membrane</keyword>
<sequence length="217" mass="24709">MPVTQYYPIGSITMPSSWIAFIVGFIVTYLLIRLYFGKVHGARIGDLFFNVVIIWKLSVILTDFSMVIKNPLSILYFHGGTFGWILGLVVAGLWMLRQVYKEKWKRIDKWSLLLALICWQAVYQIAMAFLNEGSLVVKSATIVLFVAIFVLAWWSERKKVNTVSELASVLIAVHFLVSAIQGNLLNTAFITTIFIGLFLWRIERVEAQPISGKEEVE</sequence>
<evidence type="ECO:0008006" key="4">
    <source>
        <dbReference type="Google" id="ProtNLM"/>
    </source>
</evidence>
<accession>A0ABM6JY63</accession>
<evidence type="ECO:0000256" key="1">
    <source>
        <dbReference type="SAM" id="Phobius"/>
    </source>
</evidence>
<feature type="transmembrane region" description="Helical" evidence="1">
    <location>
        <begin position="166"/>
        <end position="199"/>
    </location>
</feature>
<feature type="transmembrane region" description="Helical" evidence="1">
    <location>
        <begin position="108"/>
        <end position="129"/>
    </location>
</feature>
<name>A0ABM6JY63_SPOUR</name>
<feature type="transmembrane region" description="Helical" evidence="1">
    <location>
        <begin position="48"/>
        <end position="68"/>
    </location>
</feature>
<proteinExistence type="predicted"/>
<evidence type="ECO:0000313" key="2">
    <source>
        <dbReference type="EMBL" id="ARF15119.1"/>
    </source>
</evidence>
<reference evidence="2 3" key="1">
    <citation type="submission" date="2016-04" db="EMBL/GenBank/DDBJ databases">
        <title>Comparative Genomics and Epigenetics of Sporosarcina ureae.</title>
        <authorList>
            <person name="Oliver A.S."/>
            <person name="Cooper K.K."/>
        </authorList>
    </citation>
    <scope>NUCLEOTIDE SEQUENCE [LARGE SCALE GENOMIC DNA]</scope>
    <source>
        <strain evidence="2 3">S204</strain>
    </source>
</reference>
<dbReference type="RefSeq" id="WP_051210419.1">
    <property type="nucleotide sequence ID" value="NZ_CP015108.1"/>
</dbReference>
<dbReference type="Proteomes" id="UP000192486">
    <property type="component" value="Chromosome"/>
</dbReference>
<feature type="transmembrane region" description="Helical" evidence="1">
    <location>
        <begin position="74"/>
        <end position="96"/>
    </location>
</feature>
<keyword evidence="3" id="KW-1185">Reference proteome</keyword>
<feature type="transmembrane region" description="Helical" evidence="1">
    <location>
        <begin position="18"/>
        <end position="36"/>
    </location>
</feature>
<gene>
    <name evidence="2" type="ORF">SporoS204_13740</name>
</gene>
<organism evidence="2 3">
    <name type="scientific">Sporosarcina ureae</name>
    <dbReference type="NCBI Taxonomy" id="1571"/>
    <lineage>
        <taxon>Bacteria</taxon>
        <taxon>Bacillati</taxon>
        <taxon>Bacillota</taxon>
        <taxon>Bacilli</taxon>
        <taxon>Bacillales</taxon>
        <taxon>Caryophanaceae</taxon>
        <taxon>Sporosarcina</taxon>
    </lineage>
</organism>
<evidence type="ECO:0000313" key="3">
    <source>
        <dbReference type="Proteomes" id="UP000192486"/>
    </source>
</evidence>
<keyword evidence="1" id="KW-0812">Transmembrane</keyword>
<protein>
    <recommendedName>
        <fullName evidence="4">Prolipoprotein diacylglyceryl transferase</fullName>
    </recommendedName>
</protein>
<feature type="transmembrane region" description="Helical" evidence="1">
    <location>
        <begin position="135"/>
        <end position="154"/>
    </location>
</feature>
<keyword evidence="1" id="KW-1133">Transmembrane helix</keyword>
<dbReference type="EMBL" id="CP015108">
    <property type="protein sequence ID" value="ARF15119.1"/>
    <property type="molecule type" value="Genomic_DNA"/>
</dbReference>